<evidence type="ECO:0000256" key="6">
    <source>
        <dbReference type="ARBA" id="ARBA00023239"/>
    </source>
</evidence>
<dbReference type="GO" id="GO:0005829">
    <property type="term" value="C:cytosol"/>
    <property type="evidence" value="ECO:0007669"/>
    <property type="project" value="TreeGrafter"/>
</dbReference>
<comment type="similarity">
    <text evidence="2 8">Belongs to the group II decarboxylase family.</text>
</comment>
<dbReference type="InterPro" id="IPR010107">
    <property type="entry name" value="Glutamate_decarboxylase"/>
</dbReference>
<dbReference type="Gene3D" id="3.40.640.10">
    <property type="entry name" value="Type I PLP-dependent aspartate aminotransferase-like (Major domain)"/>
    <property type="match status" value="1"/>
</dbReference>
<evidence type="ECO:0000256" key="7">
    <source>
        <dbReference type="ARBA" id="ARBA00048868"/>
    </source>
</evidence>
<evidence type="ECO:0000256" key="3">
    <source>
        <dbReference type="ARBA" id="ARBA00012421"/>
    </source>
</evidence>
<reference evidence="9 10" key="1">
    <citation type="submission" date="2017-11" db="EMBL/GenBank/DDBJ databases">
        <title>De-novo sequencing of pomegranate (Punica granatum L.) genome.</title>
        <authorList>
            <person name="Akparov Z."/>
            <person name="Amiraslanov A."/>
            <person name="Hajiyeva S."/>
            <person name="Abbasov M."/>
            <person name="Kaur K."/>
            <person name="Hamwieh A."/>
            <person name="Solovyev V."/>
            <person name="Salamov A."/>
            <person name="Braich B."/>
            <person name="Kosarev P."/>
            <person name="Mahmoud A."/>
            <person name="Hajiyev E."/>
            <person name="Babayeva S."/>
            <person name="Izzatullayeva V."/>
            <person name="Mammadov A."/>
            <person name="Mammadov A."/>
            <person name="Sharifova S."/>
            <person name="Ojaghi J."/>
            <person name="Eynullazada K."/>
            <person name="Bayramov B."/>
            <person name="Abdulazimova A."/>
            <person name="Shahmuradov I."/>
        </authorList>
    </citation>
    <scope>NUCLEOTIDE SEQUENCE [LARGE SCALE GENOMIC DNA]</scope>
    <source>
        <strain evidence="10">cv. AG2017</strain>
        <tissue evidence="9">Leaf</tissue>
    </source>
</reference>
<dbReference type="EMBL" id="PGOL01006556">
    <property type="protein sequence ID" value="PKI33574.1"/>
    <property type="molecule type" value="Genomic_DNA"/>
</dbReference>
<dbReference type="PANTHER" id="PTHR43321:SF3">
    <property type="entry name" value="GLUTAMATE DECARBOXYLASE"/>
    <property type="match status" value="1"/>
</dbReference>
<keyword evidence="10" id="KW-1185">Reference proteome</keyword>
<dbReference type="AlphaFoldDB" id="A0A2I0HPB5"/>
<evidence type="ECO:0000256" key="4">
    <source>
        <dbReference type="ARBA" id="ARBA00022860"/>
    </source>
</evidence>
<organism evidence="9 10">
    <name type="scientific">Punica granatum</name>
    <name type="common">Pomegranate</name>
    <dbReference type="NCBI Taxonomy" id="22663"/>
    <lineage>
        <taxon>Eukaryota</taxon>
        <taxon>Viridiplantae</taxon>
        <taxon>Streptophyta</taxon>
        <taxon>Embryophyta</taxon>
        <taxon>Tracheophyta</taxon>
        <taxon>Spermatophyta</taxon>
        <taxon>Magnoliopsida</taxon>
        <taxon>eudicotyledons</taxon>
        <taxon>Gunneridae</taxon>
        <taxon>Pentapetalae</taxon>
        <taxon>rosids</taxon>
        <taxon>malvids</taxon>
        <taxon>Myrtales</taxon>
        <taxon>Lythraceae</taxon>
        <taxon>Punica</taxon>
    </lineage>
</organism>
<evidence type="ECO:0000256" key="5">
    <source>
        <dbReference type="ARBA" id="ARBA00022898"/>
    </source>
</evidence>
<evidence type="ECO:0000313" key="10">
    <source>
        <dbReference type="Proteomes" id="UP000233551"/>
    </source>
</evidence>
<name>A0A2I0HPB5_PUNGR</name>
<accession>A0A2I0HPB5</accession>
<dbReference type="STRING" id="22663.A0A2I0HPB5"/>
<sequence>TTGLRFRGGGPIARRKVVTPVNSFCELDAEEVRRKVVPRFHKSNYVPINCHENACLNADPAHDRLPHMFSVLSFGYLFNVPLGDSEAAEDKGKAERKRYDKPNIVSGANVQVCREKFARYFDVELKEVKLREGYYVMDPVKAVELVDENNICMAAIRGPTLNGEFEDVKLLNDLWLEKNKETGRDTPIHVDAASGRFIPTFLYPELEWDFRLPPVKSINVSGLNYGPVYAGVGWVIWRSKENLPEELIFHINYLGDDQPTFTLNVSNGYQIFLL</sequence>
<evidence type="ECO:0000256" key="2">
    <source>
        <dbReference type="ARBA" id="ARBA00009533"/>
    </source>
</evidence>
<keyword evidence="4" id="KW-0112">Calmodulin-binding</keyword>
<comment type="caution">
    <text evidence="9">The sequence shown here is derived from an EMBL/GenBank/DDBJ whole genome shotgun (WGS) entry which is preliminary data.</text>
</comment>
<gene>
    <name evidence="9" type="ORF">CRG98_046030</name>
</gene>
<dbReference type="GO" id="GO:0005516">
    <property type="term" value="F:calmodulin binding"/>
    <property type="evidence" value="ECO:0007669"/>
    <property type="project" value="UniProtKB-KW"/>
</dbReference>
<dbReference type="SUPFAM" id="SSF53383">
    <property type="entry name" value="PLP-dependent transferases"/>
    <property type="match status" value="1"/>
</dbReference>
<dbReference type="GO" id="GO:0006538">
    <property type="term" value="P:L-glutamate catabolic process"/>
    <property type="evidence" value="ECO:0007669"/>
    <property type="project" value="TreeGrafter"/>
</dbReference>
<proteinExistence type="inferred from homology"/>
<dbReference type="Pfam" id="PF00282">
    <property type="entry name" value="Pyridoxal_deC"/>
    <property type="match status" value="1"/>
</dbReference>
<dbReference type="Proteomes" id="UP000233551">
    <property type="component" value="Unassembled WGS sequence"/>
</dbReference>
<dbReference type="InterPro" id="IPR002129">
    <property type="entry name" value="PyrdxlP-dep_de-COase"/>
</dbReference>
<evidence type="ECO:0000256" key="1">
    <source>
        <dbReference type="ARBA" id="ARBA00001933"/>
    </source>
</evidence>
<feature type="non-terminal residue" evidence="9">
    <location>
        <position position="1"/>
    </location>
</feature>
<dbReference type="GO" id="GO:0004351">
    <property type="term" value="F:glutamate decarboxylase activity"/>
    <property type="evidence" value="ECO:0007669"/>
    <property type="project" value="UniProtKB-EC"/>
</dbReference>
<dbReference type="EC" id="4.1.1.15" evidence="3"/>
<dbReference type="PANTHER" id="PTHR43321">
    <property type="entry name" value="GLUTAMATE DECARBOXYLASE"/>
    <property type="match status" value="1"/>
</dbReference>
<evidence type="ECO:0000256" key="8">
    <source>
        <dbReference type="RuleBase" id="RU000382"/>
    </source>
</evidence>
<protein>
    <recommendedName>
        <fullName evidence="3">glutamate decarboxylase</fullName>
        <ecNumber evidence="3">4.1.1.15</ecNumber>
    </recommendedName>
</protein>
<comment type="catalytic activity">
    <reaction evidence="7">
        <text>L-glutamate + H(+) = 4-aminobutanoate + CO2</text>
        <dbReference type="Rhea" id="RHEA:17785"/>
        <dbReference type="ChEBI" id="CHEBI:15378"/>
        <dbReference type="ChEBI" id="CHEBI:16526"/>
        <dbReference type="ChEBI" id="CHEBI:29985"/>
        <dbReference type="ChEBI" id="CHEBI:59888"/>
        <dbReference type="EC" id="4.1.1.15"/>
    </reaction>
</comment>
<comment type="cofactor">
    <cofactor evidence="1 8">
        <name>pyridoxal 5'-phosphate</name>
        <dbReference type="ChEBI" id="CHEBI:597326"/>
    </cofactor>
</comment>
<keyword evidence="6 8" id="KW-0456">Lyase</keyword>
<dbReference type="InterPro" id="IPR015424">
    <property type="entry name" value="PyrdxlP-dep_Trfase"/>
</dbReference>
<dbReference type="GO" id="GO:0030170">
    <property type="term" value="F:pyridoxal phosphate binding"/>
    <property type="evidence" value="ECO:0007669"/>
    <property type="project" value="InterPro"/>
</dbReference>
<dbReference type="InterPro" id="IPR015421">
    <property type="entry name" value="PyrdxlP-dep_Trfase_major"/>
</dbReference>
<evidence type="ECO:0000313" key="9">
    <source>
        <dbReference type="EMBL" id="PKI33574.1"/>
    </source>
</evidence>
<keyword evidence="5 8" id="KW-0663">Pyridoxal phosphate</keyword>